<keyword evidence="3" id="KW-0482">Metalloprotease</keyword>
<evidence type="ECO:0000256" key="2">
    <source>
        <dbReference type="SAM" id="SignalP"/>
    </source>
</evidence>
<accession>A0A0C9SF89</accession>
<feature type="region of interest" description="Disordered" evidence="1">
    <location>
        <begin position="104"/>
        <end position="141"/>
    </location>
</feature>
<feature type="signal peptide" evidence="2">
    <location>
        <begin position="1"/>
        <end position="20"/>
    </location>
</feature>
<protein>
    <submittedName>
        <fullName evidence="3">Putative tick metalloprotease</fullName>
    </submittedName>
</protein>
<feature type="non-terminal residue" evidence="3">
    <location>
        <position position="170"/>
    </location>
</feature>
<keyword evidence="2" id="KW-0732">Signal</keyword>
<dbReference type="AlphaFoldDB" id="A0A0C9SF89"/>
<feature type="chain" id="PRO_5002202873" evidence="2">
    <location>
        <begin position="21"/>
        <end position="170"/>
    </location>
</feature>
<dbReference type="GO" id="GO:0008237">
    <property type="term" value="F:metallopeptidase activity"/>
    <property type="evidence" value="ECO:0007669"/>
    <property type="project" value="UniProtKB-KW"/>
</dbReference>
<dbReference type="EMBL" id="GBZX01000417">
    <property type="protein sequence ID" value="JAG92323.1"/>
    <property type="molecule type" value="mRNA"/>
</dbReference>
<keyword evidence="3" id="KW-0378">Hydrolase</keyword>
<keyword evidence="3" id="KW-0645">Protease</keyword>
<sequence>MQTAILSAMLVLIAIKSCASFLVFPRILESRADDGSLLLHIDDGLTLSLEKTSILAEDFIITSSTGFDSDAVVRGMLNPELRIAPVVGSQRSNGATLHEVVNITKRADSSSEQPAATEDIPVPKEDEKNEADETQTERPKKHPMKFIVETCFVVGPKYESAFSTIYDLIG</sequence>
<proteinExistence type="evidence at transcript level"/>
<evidence type="ECO:0000313" key="3">
    <source>
        <dbReference type="EMBL" id="JAG92323.1"/>
    </source>
</evidence>
<reference evidence="3" key="1">
    <citation type="journal article" date="2015" name="PLoS ONE">
        <title>An Insight into the Sialome of the Lone Star Tick, Amblyomma americanum, with a Glimpse on Its Time Dependent Gene Expression.</title>
        <authorList>
            <person name="Karim S."/>
            <person name="Ribeiro J.M."/>
        </authorList>
    </citation>
    <scope>NUCLEOTIDE SEQUENCE</scope>
    <source>
        <tissue evidence="3">Salivary gland</tissue>
    </source>
</reference>
<name>A0A0C9SF89_AMBAM</name>
<organism evidence="3">
    <name type="scientific">Amblyomma americanum</name>
    <name type="common">Lone star tick</name>
    <dbReference type="NCBI Taxonomy" id="6943"/>
    <lineage>
        <taxon>Eukaryota</taxon>
        <taxon>Metazoa</taxon>
        <taxon>Ecdysozoa</taxon>
        <taxon>Arthropoda</taxon>
        <taxon>Chelicerata</taxon>
        <taxon>Arachnida</taxon>
        <taxon>Acari</taxon>
        <taxon>Parasitiformes</taxon>
        <taxon>Ixodida</taxon>
        <taxon>Ixodoidea</taxon>
        <taxon>Ixodidae</taxon>
        <taxon>Amblyomminae</taxon>
        <taxon>Amblyomma</taxon>
    </lineage>
</organism>
<dbReference type="GO" id="GO:0006508">
    <property type="term" value="P:proteolysis"/>
    <property type="evidence" value="ECO:0007669"/>
    <property type="project" value="UniProtKB-KW"/>
</dbReference>
<evidence type="ECO:0000256" key="1">
    <source>
        <dbReference type="SAM" id="MobiDB-lite"/>
    </source>
</evidence>